<dbReference type="WBParaSite" id="nRc.2.0.1.t23055-RA">
    <property type="protein sequence ID" value="nRc.2.0.1.t23055-RA"/>
    <property type="gene ID" value="nRc.2.0.1.g23055"/>
</dbReference>
<protein>
    <submittedName>
        <fullName evidence="3">Uncharacterized protein</fullName>
    </submittedName>
</protein>
<feature type="compositionally biased region" description="Basic and acidic residues" evidence="1">
    <location>
        <begin position="101"/>
        <end position="113"/>
    </location>
</feature>
<organism evidence="2 3">
    <name type="scientific">Romanomermis culicivorax</name>
    <name type="common">Nematode worm</name>
    <dbReference type="NCBI Taxonomy" id="13658"/>
    <lineage>
        <taxon>Eukaryota</taxon>
        <taxon>Metazoa</taxon>
        <taxon>Ecdysozoa</taxon>
        <taxon>Nematoda</taxon>
        <taxon>Enoplea</taxon>
        <taxon>Dorylaimia</taxon>
        <taxon>Mermithida</taxon>
        <taxon>Mermithoidea</taxon>
        <taxon>Mermithidae</taxon>
        <taxon>Romanomermis</taxon>
    </lineage>
</organism>
<accession>A0A915JB93</accession>
<sequence>MERNGMQSTQRYRTKGTFSFHSIHLEVTVGKERGGKFLITLIGTNVKPNFNPICVPFLSCTGLHTLPLILLNLNESPTNKGTNFPKLWRKRKTKKITRKKRDFEPTREDDSPWRSRGNSCCKPTKKDSLKLSKKLKFLSFKSNLRTSIVEQIFCKTIQ</sequence>
<proteinExistence type="predicted"/>
<reference evidence="3" key="1">
    <citation type="submission" date="2022-11" db="UniProtKB">
        <authorList>
            <consortium name="WormBaseParasite"/>
        </authorList>
    </citation>
    <scope>IDENTIFICATION</scope>
</reference>
<dbReference type="AlphaFoldDB" id="A0A915JB93"/>
<evidence type="ECO:0000256" key="1">
    <source>
        <dbReference type="SAM" id="MobiDB-lite"/>
    </source>
</evidence>
<name>A0A915JB93_ROMCU</name>
<dbReference type="Proteomes" id="UP000887565">
    <property type="component" value="Unplaced"/>
</dbReference>
<feature type="region of interest" description="Disordered" evidence="1">
    <location>
        <begin position="92"/>
        <end position="125"/>
    </location>
</feature>
<evidence type="ECO:0000313" key="2">
    <source>
        <dbReference type="Proteomes" id="UP000887565"/>
    </source>
</evidence>
<evidence type="ECO:0000313" key="3">
    <source>
        <dbReference type="WBParaSite" id="nRc.2.0.1.t23055-RA"/>
    </source>
</evidence>
<keyword evidence="2" id="KW-1185">Reference proteome</keyword>